<comment type="similarity">
    <text evidence="1">Belongs to the GatC family.</text>
</comment>
<organism evidence="2 3">
    <name type="scientific">Candidatus Nealsonbacteria bacterium CG11_big_fil_rev_8_21_14_0_20_35_11</name>
    <dbReference type="NCBI Taxonomy" id="1974713"/>
    <lineage>
        <taxon>Bacteria</taxon>
        <taxon>Candidatus Nealsoniibacteriota</taxon>
    </lineage>
</organism>
<evidence type="ECO:0000313" key="2">
    <source>
        <dbReference type="EMBL" id="PIR02846.1"/>
    </source>
</evidence>
<dbReference type="AlphaFoldDB" id="A0A2H0N417"/>
<dbReference type="GO" id="GO:0006412">
    <property type="term" value="P:translation"/>
    <property type="evidence" value="ECO:0007669"/>
    <property type="project" value="UniProtKB-UniRule"/>
</dbReference>
<dbReference type="GO" id="GO:0005524">
    <property type="term" value="F:ATP binding"/>
    <property type="evidence" value="ECO:0007669"/>
    <property type="project" value="UniProtKB-KW"/>
</dbReference>
<dbReference type="NCBIfam" id="TIGR00135">
    <property type="entry name" value="gatC"/>
    <property type="match status" value="1"/>
</dbReference>
<keyword evidence="1" id="KW-0067">ATP-binding</keyword>
<dbReference type="GO" id="GO:0050567">
    <property type="term" value="F:glutaminyl-tRNA synthase (glutamine-hydrolyzing) activity"/>
    <property type="evidence" value="ECO:0007669"/>
    <property type="project" value="UniProtKB-UniRule"/>
</dbReference>
<comment type="caution">
    <text evidence="2">The sequence shown here is derived from an EMBL/GenBank/DDBJ whole genome shotgun (WGS) entry which is preliminary data.</text>
</comment>
<name>A0A2H0N417_9BACT</name>
<dbReference type="PANTHER" id="PTHR15004:SF0">
    <property type="entry name" value="GLUTAMYL-TRNA(GLN) AMIDOTRANSFERASE SUBUNIT C, MITOCHONDRIAL"/>
    <property type="match status" value="1"/>
</dbReference>
<comment type="function">
    <text evidence="1">Allows the formation of correctly charged Asn-tRNA(Asn) or Gln-tRNA(Gln) through the transamidation of misacylated Asp-tRNA(Asn) or Glu-tRNA(Gln) in organisms which lack either or both of asparaginyl-tRNA or glutaminyl-tRNA synthetases. The reaction takes place in the presence of glutamine and ATP through an activated phospho-Asp-tRNA(Asn) or phospho-Glu-tRNA(Gln).</text>
</comment>
<dbReference type="EMBL" id="PCWK01000003">
    <property type="protein sequence ID" value="PIR02846.1"/>
    <property type="molecule type" value="Genomic_DNA"/>
</dbReference>
<dbReference type="InterPro" id="IPR036113">
    <property type="entry name" value="Asp/Glu-ADT_sf_sub_c"/>
</dbReference>
<comment type="subunit">
    <text evidence="1">Heterotrimer of A, B and C subunits.</text>
</comment>
<dbReference type="PANTHER" id="PTHR15004">
    <property type="entry name" value="GLUTAMYL-TRNA(GLN) AMIDOTRANSFERASE SUBUNIT C, MITOCHONDRIAL"/>
    <property type="match status" value="1"/>
</dbReference>
<dbReference type="Pfam" id="PF02686">
    <property type="entry name" value="GatC"/>
    <property type="match status" value="1"/>
</dbReference>
<dbReference type="Gene3D" id="1.10.20.60">
    <property type="entry name" value="Glu-tRNAGln amidotransferase C subunit, N-terminal domain"/>
    <property type="match status" value="1"/>
</dbReference>
<dbReference type="EC" id="6.3.5.-" evidence="1"/>
<dbReference type="GO" id="GO:0006450">
    <property type="term" value="P:regulation of translational fidelity"/>
    <property type="evidence" value="ECO:0007669"/>
    <property type="project" value="InterPro"/>
</dbReference>
<keyword evidence="1" id="KW-0547">Nucleotide-binding</keyword>
<keyword evidence="1" id="KW-0436">Ligase</keyword>
<dbReference type="GO" id="GO:0070681">
    <property type="term" value="P:glutaminyl-tRNAGln biosynthesis via transamidation"/>
    <property type="evidence" value="ECO:0007669"/>
    <property type="project" value="TreeGrafter"/>
</dbReference>
<gene>
    <name evidence="1" type="primary">gatC</name>
    <name evidence="2" type="ORF">COV62_00095</name>
</gene>
<evidence type="ECO:0000256" key="1">
    <source>
        <dbReference type="HAMAP-Rule" id="MF_00122"/>
    </source>
</evidence>
<keyword evidence="2" id="KW-0808">Transferase</keyword>
<dbReference type="InterPro" id="IPR003837">
    <property type="entry name" value="GatC"/>
</dbReference>
<proteinExistence type="inferred from homology"/>
<evidence type="ECO:0000313" key="3">
    <source>
        <dbReference type="Proteomes" id="UP000231139"/>
    </source>
</evidence>
<dbReference type="HAMAP" id="MF_00122">
    <property type="entry name" value="GatC"/>
    <property type="match status" value="1"/>
</dbReference>
<comment type="catalytic activity">
    <reaction evidence="1">
        <text>L-glutamyl-tRNA(Gln) + L-glutamine + ATP + H2O = L-glutaminyl-tRNA(Gln) + L-glutamate + ADP + phosphate + H(+)</text>
        <dbReference type="Rhea" id="RHEA:17521"/>
        <dbReference type="Rhea" id="RHEA-COMP:9681"/>
        <dbReference type="Rhea" id="RHEA-COMP:9684"/>
        <dbReference type="ChEBI" id="CHEBI:15377"/>
        <dbReference type="ChEBI" id="CHEBI:15378"/>
        <dbReference type="ChEBI" id="CHEBI:29985"/>
        <dbReference type="ChEBI" id="CHEBI:30616"/>
        <dbReference type="ChEBI" id="CHEBI:43474"/>
        <dbReference type="ChEBI" id="CHEBI:58359"/>
        <dbReference type="ChEBI" id="CHEBI:78520"/>
        <dbReference type="ChEBI" id="CHEBI:78521"/>
        <dbReference type="ChEBI" id="CHEBI:456216"/>
    </reaction>
</comment>
<keyword evidence="1" id="KW-0648">Protein biosynthesis</keyword>
<sequence>MVSKETVIHIAKLARLKFSENETEKFQGEFSSILDYVENLKVVDVSGVEPTSHSMALENIEREDYLISYSKDKLSKKLLDLAPETKNGYLKVKSVF</sequence>
<comment type="catalytic activity">
    <reaction evidence="1">
        <text>L-aspartyl-tRNA(Asn) + L-glutamine + ATP + H2O = L-asparaginyl-tRNA(Asn) + L-glutamate + ADP + phosphate + 2 H(+)</text>
        <dbReference type="Rhea" id="RHEA:14513"/>
        <dbReference type="Rhea" id="RHEA-COMP:9674"/>
        <dbReference type="Rhea" id="RHEA-COMP:9677"/>
        <dbReference type="ChEBI" id="CHEBI:15377"/>
        <dbReference type="ChEBI" id="CHEBI:15378"/>
        <dbReference type="ChEBI" id="CHEBI:29985"/>
        <dbReference type="ChEBI" id="CHEBI:30616"/>
        <dbReference type="ChEBI" id="CHEBI:43474"/>
        <dbReference type="ChEBI" id="CHEBI:58359"/>
        <dbReference type="ChEBI" id="CHEBI:78515"/>
        <dbReference type="ChEBI" id="CHEBI:78516"/>
        <dbReference type="ChEBI" id="CHEBI:456216"/>
    </reaction>
</comment>
<dbReference type="Proteomes" id="UP000231139">
    <property type="component" value="Unassembled WGS sequence"/>
</dbReference>
<reference evidence="2 3" key="1">
    <citation type="submission" date="2017-09" db="EMBL/GenBank/DDBJ databases">
        <title>Depth-based differentiation of microbial function through sediment-hosted aquifers and enrichment of novel symbionts in the deep terrestrial subsurface.</title>
        <authorList>
            <person name="Probst A.J."/>
            <person name="Ladd B."/>
            <person name="Jarett J.K."/>
            <person name="Geller-Mcgrath D.E."/>
            <person name="Sieber C.M."/>
            <person name="Emerson J.B."/>
            <person name="Anantharaman K."/>
            <person name="Thomas B.C."/>
            <person name="Malmstrom R."/>
            <person name="Stieglmeier M."/>
            <person name="Klingl A."/>
            <person name="Woyke T."/>
            <person name="Ryan C.M."/>
            <person name="Banfield J.F."/>
        </authorList>
    </citation>
    <scope>NUCLEOTIDE SEQUENCE [LARGE SCALE GENOMIC DNA]</scope>
    <source>
        <strain evidence="2">CG11_big_fil_rev_8_21_14_0_20_35_11</strain>
    </source>
</reference>
<accession>A0A2H0N417</accession>
<dbReference type="GO" id="GO:0050566">
    <property type="term" value="F:asparaginyl-tRNA synthase (glutamine-hydrolyzing) activity"/>
    <property type="evidence" value="ECO:0007669"/>
    <property type="project" value="RHEA"/>
</dbReference>
<dbReference type="SUPFAM" id="SSF141000">
    <property type="entry name" value="Glu-tRNAGln amidotransferase C subunit"/>
    <property type="match status" value="1"/>
</dbReference>
<protein>
    <recommendedName>
        <fullName evidence="1">Aspartyl/glutamyl-tRNA(Asn/Gln) amidotransferase subunit C</fullName>
        <shortName evidence="1">Asp/Glu-ADT subunit C</shortName>
        <ecNumber evidence="1">6.3.5.-</ecNumber>
    </recommendedName>
</protein>
<dbReference type="GO" id="GO:0016740">
    <property type="term" value="F:transferase activity"/>
    <property type="evidence" value="ECO:0007669"/>
    <property type="project" value="UniProtKB-KW"/>
</dbReference>